<gene>
    <name evidence="2" type="ORF">C5Y93_17760</name>
</gene>
<feature type="transmembrane region" description="Helical" evidence="1">
    <location>
        <begin position="33"/>
        <end position="51"/>
    </location>
</feature>
<comment type="caution">
    <text evidence="2">The sequence shown here is derived from an EMBL/GenBank/DDBJ whole genome shotgun (WGS) entry which is preliminary data.</text>
</comment>
<name>A0A2S8GJI9_9BACT</name>
<dbReference type="OrthoDB" id="268723at2"/>
<organism evidence="2 3">
    <name type="scientific">Blastopirellula marina</name>
    <dbReference type="NCBI Taxonomy" id="124"/>
    <lineage>
        <taxon>Bacteria</taxon>
        <taxon>Pseudomonadati</taxon>
        <taxon>Planctomycetota</taxon>
        <taxon>Planctomycetia</taxon>
        <taxon>Pirellulales</taxon>
        <taxon>Pirellulaceae</taxon>
        <taxon>Blastopirellula</taxon>
    </lineage>
</organism>
<dbReference type="EMBL" id="PUHZ01000018">
    <property type="protein sequence ID" value="PQO44617.1"/>
    <property type="molecule type" value="Genomic_DNA"/>
</dbReference>
<evidence type="ECO:0000313" key="3">
    <source>
        <dbReference type="Proteomes" id="UP000237819"/>
    </source>
</evidence>
<protein>
    <submittedName>
        <fullName evidence="2">Uncharacterized protein</fullName>
    </submittedName>
</protein>
<keyword evidence="1" id="KW-1133">Transmembrane helix</keyword>
<evidence type="ECO:0000313" key="2">
    <source>
        <dbReference type="EMBL" id="PQO44617.1"/>
    </source>
</evidence>
<feature type="transmembrane region" description="Helical" evidence="1">
    <location>
        <begin position="9"/>
        <end position="27"/>
    </location>
</feature>
<accession>A0A2S8GJI9</accession>
<sequence length="187" mass="20731">MSILFEQQTTILVVGLIGAAIIAGCLVQTGKKVFIPVFFLWIALAACASLLEMTVVTPTEEVRDSVQYFGSALQSNDKERVLAVISDIRPEMKRRASYILDTVTLETVSIKNPIEVIFFDPQKTHCHAKFNVVVFGRLKSGVYSGGDRFAAFLVLDLIKEDDGKWRVAGYETYDPRGEQAGKLVEPI</sequence>
<evidence type="ECO:0000256" key="1">
    <source>
        <dbReference type="SAM" id="Phobius"/>
    </source>
</evidence>
<dbReference type="AlphaFoldDB" id="A0A2S8GJI9"/>
<reference evidence="2 3" key="1">
    <citation type="submission" date="2018-02" db="EMBL/GenBank/DDBJ databases">
        <title>Comparative genomes isolates from brazilian mangrove.</title>
        <authorList>
            <person name="Araujo J.E."/>
            <person name="Taketani R.G."/>
            <person name="Silva M.C.P."/>
            <person name="Loureco M.V."/>
            <person name="Andreote F.D."/>
        </authorList>
    </citation>
    <scope>NUCLEOTIDE SEQUENCE [LARGE SCALE GENOMIC DNA]</scope>
    <source>
        <strain evidence="2 3">Nap-Phe MGV</strain>
    </source>
</reference>
<dbReference type="Proteomes" id="UP000237819">
    <property type="component" value="Unassembled WGS sequence"/>
</dbReference>
<dbReference type="RefSeq" id="WP_105336791.1">
    <property type="nucleotide sequence ID" value="NZ_PUHZ01000018.1"/>
</dbReference>
<keyword evidence="1" id="KW-0812">Transmembrane</keyword>
<keyword evidence="1" id="KW-0472">Membrane</keyword>
<proteinExistence type="predicted"/>